<keyword evidence="3" id="KW-1185">Reference proteome</keyword>
<gene>
    <name evidence="2" type="ORF">CC84DRAFT_1077267</name>
</gene>
<dbReference type="RefSeq" id="XP_018041799.1">
    <property type="nucleotide sequence ID" value="XM_018173744.1"/>
</dbReference>
<dbReference type="PROSITE" id="PS50088">
    <property type="entry name" value="ANK_REPEAT"/>
    <property type="match status" value="1"/>
</dbReference>
<evidence type="ECO:0000313" key="3">
    <source>
        <dbReference type="Proteomes" id="UP000077069"/>
    </source>
</evidence>
<dbReference type="Pfam" id="PF12796">
    <property type="entry name" value="Ank_2"/>
    <property type="match status" value="1"/>
</dbReference>
<sequence>EGIAVVSVAVHLAEACIKLHDFWESMEDAPHEIATIKEDLLYLISIFKRVESSEHSSSKCMAEGATHCQRKVAVSTDSNYHCIAEKPRQILSGGSKSTQLKGNTEASRFRCLQSPSCTPSTSKILYPNNLKYMMKPVDGSYRSELQIQQLMLHAISKIAIAAFETTSLDILARDSYIVDECGQPRAKTFVYADRLRYSIHHTTSSFQTPLGPVWVRKTTIYPTNDPAAGSYQTVTSIVFYPRTWMKCLGFQRGLEAAMSSAGRSWLLNCRVTLTRAVPEDSLIFELCRTGQTRAVETLLGKGLGSVVDTSPKGWKPLHFAAAAGHVDLCTMLIRAGADKSALVYKGPSESILTIQMLRMFYDCIDLTSPEGDGWQVHEWLKRAYATEKVPISQNSITWLLHLTAKEQYVECNPRVLWSGLQHAVRSVLNHERYSKHLEHILQLWDADARNLSLQHVSALSSWIALRVTGRVLVMAVQAGAFLRIKGFDWTEDDMTYGAFLQAQPGIYADWCNAVLDAVDKLENHMREELELYMRQLCWTQDDLLNALSSTNAVIYNSNDRTSHLQTCSRCQHNYTSMAHILVEPARIEIQECVKTGHSPVCICRNIPQQSLKVAELPEYTGMWCYPSIDDVLDAEEDFFDAQPYLFDPTSLQIDRPNSNVFSEAATLLYTAQGRNWIGSYAIGERLCASCFFFKERYIGEDGFAAEFPPMPESFVSLRTKW</sequence>
<dbReference type="OrthoDB" id="539213at2759"/>
<dbReference type="InterPro" id="IPR036770">
    <property type="entry name" value="Ankyrin_rpt-contain_sf"/>
</dbReference>
<dbReference type="InParanoid" id="A0A177CV48"/>
<dbReference type="PROSITE" id="PS50297">
    <property type="entry name" value="ANK_REP_REGION"/>
    <property type="match status" value="1"/>
</dbReference>
<feature type="repeat" description="ANK" evidence="1">
    <location>
        <begin position="312"/>
        <end position="338"/>
    </location>
</feature>
<dbReference type="EMBL" id="KV441548">
    <property type="protein sequence ID" value="OAG11434.1"/>
    <property type="molecule type" value="Genomic_DNA"/>
</dbReference>
<keyword evidence="1" id="KW-0040">ANK repeat</keyword>
<dbReference type="InterPro" id="IPR002110">
    <property type="entry name" value="Ankyrin_rpt"/>
</dbReference>
<proteinExistence type="predicted"/>
<dbReference type="GeneID" id="28757230"/>
<organism evidence="2 3">
    <name type="scientific">Paraphaeosphaeria sporulosa</name>
    <dbReference type="NCBI Taxonomy" id="1460663"/>
    <lineage>
        <taxon>Eukaryota</taxon>
        <taxon>Fungi</taxon>
        <taxon>Dikarya</taxon>
        <taxon>Ascomycota</taxon>
        <taxon>Pezizomycotina</taxon>
        <taxon>Dothideomycetes</taxon>
        <taxon>Pleosporomycetidae</taxon>
        <taxon>Pleosporales</taxon>
        <taxon>Massarineae</taxon>
        <taxon>Didymosphaeriaceae</taxon>
        <taxon>Paraphaeosphaeria</taxon>
    </lineage>
</organism>
<name>A0A177CV48_9PLEO</name>
<evidence type="ECO:0000313" key="2">
    <source>
        <dbReference type="EMBL" id="OAG11434.1"/>
    </source>
</evidence>
<feature type="non-terminal residue" evidence="2">
    <location>
        <position position="1"/>
    </location>
</feature>
<dbReference type="STRING" id="1460663.A0A177CV48"/>
<dbReference type="Gene3D" id="1.25.40.20">
    <property type="entry name" value="Ankyrin repeat-containing domain"/>
    <property type="match status" value="1"/>
</dbReference>
<accession>A0A177CV48</accession>
<evidence type="ECO:0000256" key="1">
    <source>
        <dbReference type="PROSITE-ProRule" id="PRU00023"/>
    </source>
</evidence>
<dbReference type="SUPFAM" id="SSF48403">
    <property type="entry name" value="Ankyrin repeat"/>
    <property type="match status" value="1"/>
</dbReference>
<protein>
    <submittedName>
        <fullName evidence="2">Uncharacterized protein</fullName>
    </submittedName>
</protein>
<reference evidence="2 3" key="1">
    <citation type="submission" date="2016-05" db="EMBL/GenBank/DDBJ databases">
        <title>Comparative analysis of secretome profiles of manganese(II)-oxidizing ascomycete fungi.</title>
        <authorList>
            <consortium name="DOE Joint Genome Institute"/>
            <person name="Zeiner C.A."/>
            <person name="Purvine S.O."/>
            <person name="Zink E.M."/>
            <person name="Wu S."/>
            <person name="Pasa-Tolic L."/>
            <person name="Chaput D.L."/>
            <person name="Haridas S."/>
            <person name="Grigoriev I.V."/>
            <person name="Santelli C.M."/>
            <person name="Hansel C.M."/>
        </authorList>
    </citation>
    <scope>NUCLEOTIDE SEQUENCE [LARGE SCALE GENOMIC DNA]</scope>
    <source>
        <strain evidence="2 3">AP3s5-JAC2a</strain>
    </source>
</reference>
<dbReference type="SMART" id="SM00248">
    <property type="entry name" value="ANK"/>
    <property type="match status" value="2"/>
</dbReference>
<dbReference type="AlphaFoldDB" id="A0A177CV48"/>
<dbReference type="Proteomes" id="UP000077069">
    <property type="component" value="Unassembled WGS sequence"/>
</dbReference>